<accession>A0A166LBX0</accession>
<evidence type="ECO:0000256" key="2">
    <source>
        <dbReference type="ARBA" id="ARBA00008328"/>
    </source>
</evidence>
<dbReference type="PANTHER" id="PTHR12263:SF0">
    <property type="entry name" value="V-TYPE PROTON ATPASE SUBUNIT"/>
    <property type="match status" value="1"/>
</dbReference>
<dbReference type="EMBL" id="KV417537">
    <property type="protein sequence ID" value="KZP22790.1"/>
    <property type="molecule type" value="Genomic_DNA"/>
</dbReference>
<evidence type="ECO:0000256" key="1">
    <source>
        <dbReference type="ARBA" id="ARBA00004127"/>
    </source>
</evidence>
<evidence type="ECO:0000256" key="6">
    <source>
        <dbReference type="ARBA" id="ARBA00022989"/>
    </source>
</evidence>
<evidence type="ECO:0000313" key="10">
    <source>
        <dbReference type="EMBL" id="KZP22790.1"/>
    </source>
</evidence>
<comment type="subcellular location">
    <subcellularLocation>
        <location evidence="1">Endomembrane system</location>
        <topology evidence="1">Multi-pass membrane protein</topology>
    </subcellularLocation>
</comment>
<dbReference type="OrthoDB" id="1508846at2759"/>
<dbReference type="AlphaFoldDB" id="A0A166LBX0"/>
<keyword evidence="4 9" id="KW-0812">Transmembrane</keyword>
<proteinExistence type="inferred from homology"/>
<keyword evidence="7" id="KW-0406">Ion transport</keyword>
<feature type="transmembrane region" description="Helical" evidence="9">
    <location>
        <begin position="37"/>
        <end position="55"/>
    </location>
</feature>
<feature type="transmembrane region" description="Helical" evidence="9">
    <location>
        <begin position="6"/>
        <end position="25"/>
    </location>
</feature>
<evidence type="ECO:0000256" key="7">
    <source>
        <dbReference type="ARBA" id="ARBA00023065"/>
    </source>
</evidence>
<dbReference type="GO" id="GO:0046961">
    <property type="term" value="F:proton-transporting ATPase activity, rotational mechanism"/>
    <property type="evidence" value="ECO:0007669"/>
    <property type="project" value="InterPro"/>
</dbReference>
<protein>
    <submittedName>
        <fullName evidence="10">ATPase, V0 complex, subunit E</fullName>
    </submittedName>
</protein>
<dbReference type="GO" id="GO:0012505">
    <property type="term" value="C:endomembrane system"/>
    <property type="evidence" value="ECO:0007669"/>
    <property type="project" value="UniProtKB-SubCell"/>
</dbReference>
<keyword evidence="5" id="KW-0375">Hydrogen ion transport</keyword>
<evidence type="ECO:0000256" key="3">
    <source>
        <dbReference type="ARBA" id="ARBA00022448"/>
    </source>
</evidence>
<dbReference type="GO" id="GO:0007035">
    <property type="term" value="P:vacuolar acidification"/>
    <property type="evidence" value="ECO:0007669"/>
    <property type="project" value="TreeGrafter"/>
</dbReference>
<keyword evidence="8 9" id="KW-0472">Membrane</keyword>
<dbReference type="GO" id="GO:0000220">
    <property type="term" value="C:vacuolar proton-transporting V-type ATPase, V0 domain"/>
    <property type="evidence" value="ECO:0007669"/>
    <property type="project" value="TreeGrafter"/>
</dbReference>
<evidence type="ECO:0000256" key="8">
    <source>
        <dbReference type="ARBA" id="ARBA00023136"/>
    </source>
</evidence>
<reference evidence="10" key="1">
    <citation type="journal article" date="2016" name="Mol. Biol. Evol.">
        <title>Comparative Genomics of Early-Diverging Mushroom-Forming Fungi Provides Insights into the Origins of Lignocellulose Decay Capabilities.</title>
        <authorList>
            <person name="Nagy L.G."/>
            <person name="Riley R."/>
            <person name="Tritt A."/>
            <person name="Adam C."/>
            <person name="Daum C."/>
            <person name="Floudas D."/>
            <person name="Sun H."/>
            <person name="Yadav J.S."/>
            <person name="Pangilinan J."/>
            <person name="Larsson K.H."/>
            <person name="Matsuura K."/>
            <person name="Barry K."/>
            <person name="Labutti K."/>
            <person name="Kuo R."/>
            <person name="Ohm R.A."/>
            <person name="Bhattacharya S.S."/>
            <person name="Shirouzu T."/>
            <person name="Yoshinaga Y."/>
            <person name="Martin F.M."/>
            <person name="Grigoriev I.V."/>
            <person name="Hibbett D.S."/>
        </authorList>
    </citation>
    <scope>NUCLEOTIDE SEQUENCE [LARGE SCALE GENOMIC DNA]</scope>
    <source>
        <strain evidence="10">CBS 109695</strain>
    </source>
</reference>
<keyword evidence="6 9" id="KW-1133">Transmembrane helix</keyword>
<evidence type="ECO:0000256" key="4">
    <source>
        <dbReference type="ARBA" id="ARBA00022692"/>
    </source>
</evidence>
<dbReference type="InterPro" id="IPR008389">
    <property type="entry name" value="ATPase_V0-cplx_e1/e2_su"/>
</dbReference>
<keyword evidence="3" id="KW-0813">Transport</keyword>
<dbReference type="Pfam" id="PF05493">
    <property type="entry name" value="ATP_synt_H"/>
    <property type="match status" value="1"/>
</dbReference>
<dbReference type="PANTHER" id="PTHR12263">
    <property type="entry name" value="VACUOLAR ATP SYNTHASE SUBUNIT H"/>
    <property type="match status" value="1"/>
</dbReference>
<evidence type="ECO:0000256" key="5">
    <source>
        <dbReference type="ARBA" id="ARBA00022781"/>
    </source>
</evidence>
<name>A0A166LBX0_9AGAM</name>
<dbReference type="STRING" id="436010.A0A166LBX0"/>
<gene>
    <name evidence="10" type="ORF">FIBSPDRAFT_952608</name>
</gene>
<comment type="similarity">
    <text evidence="2">Belongs to the V-ATPase e1/e2 subunit family.</text>
</comment>
<sequence length="70" mass="7839">MPTVLPILFILVVAVGLMLCSYIFVPKGQHQTLLRSSLMLTVAACYLMWAITYLAQLHPLISPQVTYTDE</sequence>
<organism evidence="10">
    <name type="scientific">Athelia psychrophila</name>
    <dbReference type="NCBI Taxonomy" id="1759441"/>
    <lineage>
        <taxon>Eukaryota</taxon>
        <taxon>Fungi</taxon>
        <taxon>Dikarya</taxon>
        <taxon>Basidiomycota</taxon>
        <taxon>Agaricomycotina</taxon>
        <taxon>Agaricomycetes</taxon>
        <taxon>Agaricomycetidae</taxon>
        <taxon>Atheliales</taxon>
        <taxon>Atheliaceae</taxon>
        <taxon>Athelia</taxon>
    </lineage>
</organism>
<evidence type="ECO:0000256" key="9">
    <source>
        <dbReference type="SAM" id="Phobius"/>
    </source>
</evidence>